<dbReference type="EMBL" id="VULT01000001">
    <property type="protein sequence ID" value="MSS16189.1"/>
    <property type="molecule type" value="Genomic_DNA"/>
</dbReference>
<comment type="caution">
    <text evidence="1">The sequence shown here is derived from an EMBL/GenBank/DDBJ whole genome shotgun (WGS) entry which is preliminary data.</text>
</comment>
<organism evidence="1 2">
    <name type="scientific">Sodaliphilus pleomorphus</name>
    <dbReference type="NCBI Taxonomy" id="2606626"/>
    <lineage>
        <taxon>Bacteria</taxon>
        <taxon>Pseudomonadati</taxon>
        <taxon>Bacteroidota</taxon>
        <taxon>Bacteroidia</taxon>
        <taxon>Bacteroidales</taxon>
        <taxon>Muribaculaceae</taxon>
        <taxon>Sodaliphilus</taxon>
    </lineage>
</organism>
<reference evidence="1 2" key="1">
    <citation type="submission" date="2019-08" db="EMBL/GenBank/DDBJ databases">
        <title>In-depth cultivation of the pig gut microbiome towards novel bacterial diversity and tailored functional studies.</title>
        <authorList>
            <person name="Wylensek D."/>
            <person name="Hitch T.C.A."/>
            <person name="Clavel T."/>
        </authorList>
    </citation>
    <scope>NUCLEOTIDE SEQUENCE [LARGE SCALE GENOMIC DNA]</scope>
    <source>
        <strain evidence="1 2">Oil-RF-744-WCA-WT-10</strain>
    </source>
</reference>
<name>A0A6L5X752_9BACT</name>
<gene>
    <name evidence="1" type="ORF">FYJ29_00140</name>
</gene>
<evidence type="ECO:0000313" key="2">
    <source>
        <dbReference type="Proteomes" id="UP000483362"/>
    </source>
</evidence>
<dbReference type="InterPro" id="IPR024401">
    <property type="entry name" value="WYL_prot"/>
</dbReference>
<keyword evidence="2" id="KW-1185">Reference proteome</keyword>
<dbReference type="AlphaFoldDB" id="A0A6L5X752"/>
<dbReference type="Proteomes" id="UP000483362">
    <property type="component" value="Unassembled WGS sequence"/>
</dbReference>
<accession>A0A6L5X752</accession>
<sequence>MTSNVNFRMRVMFFAHHIFKTTATTSWSAALKKAWQLYRLAKLMRHGVVKFYFEKVDGSARVAYGTLCNLPAGITSRKGCKKAPNFGTMCYWDTKKQAFRSFRVENFIAMAV</sequence>
<evidence type="ECO:0000313" key="1">
    <source>
        <dbReference type="EMBL" id="MSS16189.1"/>
    </source>
</evidence>
<proteinExistence type="predicted"/>
<protein>
    <submittedName>
        <fullName evidence="1">DUF2693 domain-containing protein</fullName>
    </submittedName>
</protein>
<dbReference type="Pfam" id="PF10902">
    <property type="entry name" value="WYL_2"/>
    <property type="match status" value="1"/>
</dbReference>